<reference evidence="2" key="1">
    <citation type="submission" date="2016-06" db="EMBL/GenBank/DDBJ databases">
        <authorList>
            <person name="Xu Y."/>
            <person name="Nagy A."/>
            <person name="Yan X."/>
            <person name="Kim S.W."/>
            <person name="Haley B."/>
            <person name="Liu N.T."/>
            <person name="Nou X."/>
        </authorList>
    </citation>
    <scope>NUCLEOTIDE SEQUENCE [LARGE SCALE GENOMIC DNA]</scope>
    <source>
        <strain evidence="2">ATCC 49129</strain>
    </source>
</reference>
<dbReference type="OrthoDB" id="7055978at2"/>
<accession>A0A191ZSS9</accession>
<dbReference type="InterPro" id="IPR036661">
    <property type="entry name" value="Luciferase-like_sf"/>
</dbReference>
<protein>
    <submittedName>
        <fullName evidence="1">Luciferase</fullName>
    </submittedName>
</protein>
<dbReference type="STRING" id="190721.ACS15_0227"/>
<dbReference type="GeneID" id="61524596"/>
<name>A0A191ZSS9_9RALS</name>
<organism evidence="1 2">
    <name type="scientific">Ralstonia insidiosa</name>
    <dbReference type="NCBI Taxonomy" id="190721"/>
    <lineage>
        <taxon>Bacteria</taxon>
        <taxon>Pseudomonadati</taxon>
        <taxon>Pseudomonadota</taxon>
        <taxon>Betaproteobacteria</taxon>
        <taxon>Burkholderiales</taxon>
        <taxon>Burkholderiaceae</taxon>
        <taxon>Ralstonia</taxon>
    </lineage>
</organism>
<dbReference type="Proteomes" id="UP000078572">
    <property type="component" value="Chromosome 1"/>
</dbReference>
<keyword evidence="2" id="KW-1185">Reference proteome</keyword>
<dbReference type="RefSeq" id="WP_064801343.1">
    <property type="nucleotide sequence ID" value="NZ_CP016022.1"/>
</dbReference>
<dbReference type="PANTHER" id="PTHR30137">
    <property type="entry name" value="LUCIFERASE-LIKE MONOOXYGENASE"/>
    <property type="match status" value="1"/>
</dbReference>
<sequence>MKLSIFSVQDHYPDRHRSLPQLYADVIAQARHAEALGYDTFWVAEHHFHEYGAVPNPAVFLSHLAAHTHRLRLGTAISILTFHHPATVAENYAMVDALSGGRLSLGVGSGYLKHEFEGYDVDPAIKRERFDEALMLVQRLLAGERVHHEGQFHTLRDVRLNVLPVQTTVPIHVAILRREAAYHIGRQGRRMLFVPYASVDGFDEIRLLMDDYRRGLAEAGIHDTRGMAAVALHTHVGPTDAAVREAAAAPFDLYVATRLYARRQTYDDVLASGLSLFGTPDAVADKLARLSDMGVDHVMALHNFGLMPQPVVLESMRALVQEALPRAGLTALAA</sequence>
<dbReference type="AlphaFoldDB" id="A0A191ZSS9"/>
<dbReference type="GO" id="GO:0016705">
    <property type="term" value="F:oxidoreductase activity, acting on paired donors, with incorporation or reduction of molecular oxygen"/>
    <property type="evidence" value="ECO:0007669"/>
    <property type="project" value="InterPro"/>
</dbReference>
<proteinExistence type="predicted"/>
<dbReference type="SUPFAM" id="SSF51679">
    <property type="entry name" value="Bacterial luciferase-like"/>
    <property type="match status" value="1"/>
</dbReference>
<dbReference type="EMBL" id="CP016022">
    <property type="protein sequence ID" value="ANJ71156.1"/>
    <property type="molecule type" value="Genomic_DNA"/>
</dbReference>
<dbReference type="Pfam" id="PF00296">
    <property type="entry name" value="Bac_luciferase"/>
    <property type="match status" value="1"/>
</dbReference>
<dbReference type="Gene3D" id="3.20.20.30">
    <property type="entry name" value="Luciferase-like domain"/>
    <property type="match status" value="1"/>
</dbReference>
<evidence type="ECO:0000313" key="2">
    <source>
        <dbReference type="Proteomes" id="UP000078572"/>
    </source>
</evidence>
<evidence type="ECO:0000313" key="1">
    <source>
        <dbReference type="EMBL" id="ANJ71156.1"/>
    </source>
</evidence>
<dbReference type="InterPro" id="IPR050766">
    <property type="entry name" value="Bact_Lucif_Oxidored"/>
</dbReference>
<dbReference type="GO" id="GO:0005829">
    <property type="term" value="C:cytosol"/>
    <property type="evidence" value="ECO:0007669"/>
    <property type="project" value="TreeGrafter"/>
</dbReference>
<dbReference type="PANTHER" id="PTHR30137:SF6">
    <property type="entry name" value="LUCIFERASE-LIKE MONOOXYGENASE"/>
    <property type="match status" value="1"/>
</dbReference>
<dbReference type="InterPro" id="IPR011251">
    <property type="entry name" value="Luciferase-like_dom"/>
</dbReference>
<gene>
    <name evidence="1" type="ORF">A9Y76_01080</name>
</gene>